<evidence type="ECO:0000256" key="1">
    <source>
        <dbReference type="SAM" id="Phobius"/>
    </source>
</evidence>
<feature type="transmembrane region" description="Helical" evidence="1">
    <location>
        <begin position="70"/>
        <end position="87"/>
    </location>
</feature>
<feature type="transmembrane region" description="Helical" evidence="1">
    <location>
        <begin position="121"/>
        <end position="139"/>
    </location>
</feature>
<protein>
    <recommendedName>
        <fullName evidence="4">Membrane protein 6-pyruvoyl-tetrahydropterin synthase-related domain-containing protein</fullName>
    </recommendedName>
</protein>
<feature type="transmembrane region" description="Helical" evidence="1">
    <location>
        <begin position="191"/>
        <end position="211"/>
    </location>
</feature>
<feature type="transmembrane region" description="Helical" evidence="1">
    <location>
        <begin position="320"/>
        <end position="339"/>
    </location>
</feature>
<proteinExistence type="predicted"/>
<feature type="transmembrane region" description="Helical" evidence="1">
    <location>
        <begin position="282"/>
        <end position="308"/>
    </location>
</feature>
<accession>A0A2J0MIA2</accession>
<evidence type="ECO:0000313" key="3">
    <source>
        <dbReference type="Proteomes" id="UP000228547"/>
    </source>
</evidence>
<name>A0A2J0MIA2_9BACT</name>
<evidence type="ECO:0008006" key="4">
    <source>
        <dbReference type="Google" id="ProtNLM"/>
    </source>
</evidence>
<organism evidence="2 3">
    <name type="scientific">Candidatus Nomurabacteria bacterium CG_4_10_14_0_2_um_filter_30_12</name>
    <dbReference type="NCBI Taxonomy" id="1974727"/>
    <lineage>
        <taxon>Bacteria</taxon>
        <taxon>Candidatus Nomuraibacteriota</taxon>
    </lineage>
</organism>
<sequence length="523" mass="59867">MYKTHDGDYHTIRAFHFYSELKHHQFPVRMSVDVPYSYGYSTFEFFYPFPYYVATIFQFLGVSTTLSWKLLQLIVTLASLSVFYLWMRKHLDKSPAITAIIVYGLVPFRFLTLYVTGQVGGYLGLLFVSLIGLSLNQLITSKRNNGVLLSIVIACLITAHLLSIIIFFIPLSVYTSWLLYKNFSKQKLLSVFLWSFFGVCLSTFHLVPFMLEKSWVQLGNQILIDYTDHWVTIQQLIYSPWGYGTSDSSTVDAMSFQIGLSILFSWAISIPLIIFKNPKNKLIILFSLVFGLLTFLMTSYSKIVWAIIEPLQLIQFPWRLLAATSLVGSFLVGLVSQQLTDKKRLAFTIVVVFLAIYNVRNYTKPWPNNWKNDIDYLNNQQDFYGPTDISWELMPVTATKRPLKTPSFILNASNSAILTNKINVPETGKIKKILELNLEEPTEINLALWDLPVWNISVDDQLVKKKIAEDGTIIVSVEKGTHVIKVILEKTMIQKVSDIITLLSLIILIIYIAFPHSHKSTVK</sequence>
<feature type="transmembrane region" description="Helical" evidence="1">
    <location>
        <begin position="496"/>
        <end position="514"/>
    </location>
</feature>
<dbReference type="Proteomes" id="UP000228547">
    <property type="component" value="Unassembled WGS sequence"/>
</dbReference>
<feature type="transmembrane region" description="Helical" evidence="1">
    <location>
        <begin position="258"/>
        <end position="276"/>
    </location>
</feature>
<keyword evidence="1" id="KW-1133">Transmembrane helix</keyword>
<dbReference type="EMBL" id="PFOY01000001">
    <property type="protein sequence ID" value="PIZ87775.1"/>
    <property type="molecule type" value="Genomic_DNA"/>
</dbReference>
<dbReference type="AlphaFoldDB" id="A0A2J0MIA2"/>
<reference evidence="3" key="1">
    <citation type="submission" date="2017-09" db="EMBL/GenBank/DDBJ databases">
        <title>Depth-based differentiation of microbial function through sediment-hosted aquifers and enrichment of novel symbionts in the deep terrestrial subsurface.</title>
        <authorList>
            <person name="Probst A.J."/>
            <person name="Ladd B."/>
            <person name="Jarett J.K."/>
            <person name="Geller-Mcgrath D.E."/>
            <person name="Sieber C.M.K."/>
            <person name="Emerson J.B."/>
            <person name="Anantharaman K."/>
            <person name="Thomas B.C."/>
            <person name="Malmstrom R."/>
            <person name="Stieglmeier M."/>
            <person name="Klingl A."/>
            <person name="Woyke T."/>
            <person name="Ryan C.M."/>
            <person name="Banfield J.F."/>
        </authorList>
    </citation>
    <scope>NUCLEOTIDE SEQUENCE [LARGE SCALE GENOMIC DNA]</scope>
</reference>
<evidence type="ECO:0000313" key="2">
    <source>
        <dbReference type="EMBL" id="PIZ87775.1"/>
    </source>
</evidence>
<keyword evidence="1" id="KW-0812">Transmembrane</keyword>
<gene>
    <name evidence="2" type="ORF">COX93_00010</name>
</gene>
<keyword evidence="1" id="KW-0472">Membrane</keyword>
<feature type="transmembrane region" description="Helical" evidence="1">
    <location>
        <begin position="146"/>
        <end position="171"/>
    </location>
</feature>
<comment type="caution">
    <text evidence="2">The sequence shown here is derived from an EMBL/GenBank/DDBJ whole genome shotgun (WGS) entry which is preliminary data.</text>
</comment>